<name>A0A9C6XW42_FRAOC</name>
<evidence type="ECO:0000313" key="3">
    <source>
        <dbReference type="RefSeq" id="XP_052133213.1"/>
    </source>
</evidence>
<dbReference type="AlphaFoldDB" id="A0A9C6XW42"/>
<organism evidence="2 3">
    <name type="scientific">Frankliniella occidentalis</name>
    <name type="common">Western flower thrips</name>
    <name type="synonym">Euthrips occidentalis</name>
    <dbReference type="NCBI Taxonomy" id="133901"/>
    <lineage>
        <taxon>Eukaryota</taxon>
        <taxon>Metazoa</taxon>
        <taxon>Ecdysozoa</taxon>
        <taxon>Arthropoda</taxon>
        <taxon>Hexapoda</taxon>
        <taxon>Insecta</taxon>
        <taxon>Pterygota</taxon>
        <taxon>Neoptera</taxon>
        <taxon>Paraneoptera</taxon>
        <taxon>Thysanoptera</taxon>
        <taxon>Terebrantia</taxon>
        <taxon>Thripoidea</taxon>
        <taxon>Thripidae</taxon>
        <taxon>Frankliniella</taxon>
    </lineage>
</organism>
<gene>
    <name evidence="3" type="primary">LOC127752314</name>
</gene>
<feature type="compositionally biased region" description="Basic residues" evidence="1">
    <location>
        <begin position="134"/>
        <end position="145"/>
    </location>
</feature>
<dbReference type="RefSeq" id="XP_052133213.1">
    <property type="nucleotide sequence ID" value="XM_052277253.1"/>
</dbReference>
<dbReference type="Proteomes" id="UP000504606">
    <property type="component" value="Unplaced"/>
</dbReference>
<feature type="compositionally biased region" description="Low complexity" evidence="1">
    <location>
        <begin position="173"/>
        <end position="186"/>
    </location>
</feature>
<feature type="region of interest" description="Disordered" evidence="1">
    <location>
        <begin position="53"/>
        <end position="78"/>
    </location>
</feature>
<reference evidence="3" key="1">
    <citation type="submission" date="2025-08" db="UniProtKB">
        <authorList>
            <consortium name="RefSeq"/>
        </authorList>
    </citation>
    <scope>IDENTIFICATION</scope>
    <source>
        <tissue evidence="3">Whole organism</tissue>
    </source>
</reference>
<keyword evidence="2" id="KW-1185">Reference proteome</keyword>
<evidence type="ECO:0000313" key="2">
    <source>
        <dbReference type="Proteomes" id="UP000504606"/>
    </source>
</evidence>
<feature type="non-terminal residue" evidence="3">
    <location>
        <position position="293"/>
    </location>
</feature>
<feature type="compositionally biased region" description="Pro residues" evidence="1">
    <location>
        <begin position="193"/>
        <end position="203"/>
    </location>
</feature>
<dbReference type="KEGG" id="foc:127752314"/>
<protein>
    <submittedName>
        <fullName evidence="3">Protein P54-like</fullName>
    </submittedName>
</protein>
<dbReference type="GeneID" id="127752314"/>
<feature type="compositionally biased region" description="Acidic residues" evidence="1">
    <location>
        <begin position="66"/>
        <end position="75"/>
    </location>
</feature>
<proteinExistence type="predicted"/>
<evidence type="ECO:0000256" key="1">
    <source>
        <dbReference type="SAM" id="MobiDB-lite"/>
    </source>
</evidence>
<accession>A0A9C6XW42</accession>
<feature type="region of interest" description="Disordered" evidence="1">
    <location>
        <begin position="108"/>
        <end position="203"/>
    </location>
</feature>
<sequence>MAGPCELDRNLRECNVVLDRLLPGDAEARMARMAVKECRVVLERLTEAAVSAAGTTASTTAGTITTDEDEDEDEEPRTTRVWRRVLRNTTKTTAASTTVREQTGMGRLRSSARYPLRQKRLSQQDTVMEVTKRSSWRRGRTRSKKPPSSTSTAVSVRTGELARCAQTEPTEPGAAGQAEQRAQGDADTCEAPAPTPAPAPPNAPNRRLLCFRVVIEAMVRPSTGASIGFGALFDDDEKAVLQRWLELSEGAAATYLHLLASPGPWVRGTTLAASCPGLREHFAALEKTGFVSS</sequence>
<feature type="compositionally biased region" description="Low complexity" evidence="1">
    <location>
        <begin position="53"/>
        <end position="65"/>
    </location>
</feature>
<feature type="compositionally biased region" description="Low complexity" evidence="1">
    <location>
        <begin position="146"/>
        <end position="158"/>
    </location>
</feature>